<comment type="caution">
    <text evidence="1">The sequence shown here is derived from an EMBL/GenBank/DDBJ whole genome shotgun (WGS) entry which is preliminary data.</text>
</comment>
<keyword evidence="2" id="KW-1185">Reference proteome</keyword>
<evidence type="ECO:0000313" key="2">
    <source>
        <dbReference type="Proteomes" id="UP000814140"/>
    </source>
</evidence>
<accession>A0ACB8T306</accession>
<proteinExistence type="predicted"/>
<evidence type="ECO:0000313" key="1">
    <source>
        <dbReference type="EMBL" id="KAI0063133.1"/>
    </source>
</evidence>
<reference evidence="1" key="2">
    <citation type="journal article" date="2022" name="New Phytol.">
        <title>Evolutionary transition to the ectomycorrhizal habit in the genomes of a hyperdiverse lineage of mushroom-forming fungi.</title>
        <authorList>
            <person name="Looney B."/>
            <person name="Miyauchi S."/>
            <person name="Morin E."/>
            <person name="Drula E."/>
            <person name="Courty P.E."/>
            <person name="Kohler A."/>
            <person name="Kuo A."/>
            <person name="LaButti K."/>
            <person name="Pangilinan J."/>
            <person name="Lipzen A."/>
            <person name="Riley R."/>
            <person name="Andreopoulos W."/>
            <person name="He G."/>
            <person name="Johnson J."/>
            <person name="Nolan M."/>
            <person name="Tritt A."/>
            <person name="Barry K.W."/>
            <person name="Grigoriev I.V."/>
            <person name="Nagy L.G."/>
            <person name="Hibbett D."/>
            <person name="Henrissat B."/>
            <person name="Matheny P.B."/>
            <person name="Labbe J."/>
            <person name="Martin F.M."/>
        </authorList>
    </citation>
    <scope>NUCLEOTIDE SEQUENCE</scope>
    <source>
        <strain evidence="1">HHB10654</strain>
    </source>
</reference>
<organism evidence="1 2">
    <name type="scientific">Artomyces pyxidatus</name>
    <dbReference type="NCBI Taxonomy" id="48021"/>
    <lineage>
        <taxon>Eukaryota</taxon>
        <taxon>Fungi</taxon>
        <taxon>Dikarya</taxon>
        <taxon>Basidiomycota</taxon>
        <taxon>Agaricomycotina</taxon>
        <taxon>Agaricomycetes</taxon>
        <taxon>Russulales</taxon>
        <taxon>Auriscalpiaceae</taxon>
        <taxon>Artomyces</taxon>
    </lineage>
</organism>
<protein>
    <submittedName>
        <fullName evidence="1">Uncharacterized protein</fullName>
    </submittedName>
</protein>
<reference evidence="1" key="1">
    <citation type="submission" date="2021-03" db="EMBL/GenBank/DDBJ databases">
        <authorList>
            <consortium name="DOE Joint Genome Institute"/>
            <person name="Ahrendt S."/>
            <person name="Looney B.P."/>
            <person name="Miyauchi S."/>
            <person name="Morin E."/>
            <person name="Drula E."/>
            <person name="Courty P.E."/>
            <person name="Chicoki N."/>
            <person name="Fauchery L."/>
            <person name="Kohler A."/>
            <person name="Kuo A."/>
            <person name="Labutti K."/>
            <person name="Pangilinan J."/>
            <person name="Lipzen A."/>
            <person name="Riley R."/>
            <person name="Andreopoulos W."/>
            <person name="He G."/>
            <person name="Johnson J."/>
            <person name="Barry K.W."/>
            <person name="Grigoriev I.V."/>
            <person name="Nagy L."/>
            <person name="Hibbett D."/>
            <person name="Henrissat B."/>
            <person name="Matheny P.B."/>
            <person name="Labbe J."/>
            <person name="Martin F."/>
        </authorList>
    </citation>
    <scope>NUCLEOTIDE SEQUENCE</scope>
    <source>
        <strain evidence="1">HHB10654</strain>
    </source>
</reference>
<name>A0ACB8T306_9AGAM</name>
<dbReference type="Proteomes" id="UP000814140">
    <property type="component" value="Unassembled WGS sequence"/>
</dbReference>
<sequence>MAEHERISSSIPASMKLLAGNALQLQLPDHPDDPFAASHILVAPYPGPSAPLPAGPAAHPDPTLAPASPTLARVRFRSRVRITSGLRHSRRQARSPDSSAESSPSSSISVPLRHQADENNPRGPLGKRISVLAANAWQKRRHTAFDPSRADEERGERTPLTRGSTPRMYGDHGEEAQQESEQEYLARVRREEELAFGKWPWRALNRHVSCTRLSVVWGRRCS</sequence>
<dbReference type="EMBL" id="MU277204">
    <property type="protein sequence ID" value="KAI0063133.1"/>
    <property type="molecule type" value="Genomic_DNA"/>
</dbReference>
<gene>
    <name evidence="1" type="ORF">BV25DRAFT_1899482</name>
</gene>